<sequence length="108" mass="11493">MRFSLRRAGIVLALLLPVASAGALEIQLPTETAMLRPAATGADAAAPCMMCHSVDYLSTQPPMLPGFWQAEVRKMVDAYGAPLSAEQLPGIVEYLDAAYPPAVPEPVR</sequence>
<evidence type="ECO:0000313" key="3">
    <source>
        <dbReference type="Proteomes" id="UP000217005"/>
    </source>
</evidence>
<dbReference type="AlphaFoldDB" id="A0A261S5T9"/>
<dbReference type="GO" id="GO:0020037">
    <property type="term" value="F:heme binding"/>
    <property type="evidence" value="ECO:0007669"/>
    <property type="project" value="InterPro"/>
</dbReference>
<name>A0A261S5T9_9BORD</name>
<dbReference type="RefSeq" id="WP_094827705.1">
    <property type="nucleotide sequence ID" value="NZ_NEVL01000004.1"/>
</dbReference>
<dbReference type="EMBL" id="NEVL01000004">
    <property type="protein sequence ID" value="OZI32706.1"/>
    <property type="molecule type" value="Genomic_DNA"/>
</dbReference>
<dbReference type="Gene3D" id="1.10.760.10">
    <property type="entry name" value="Cytochrome c-like domain"/>
    <property type="match status" value="1"/>
</dbReference>
<accession>A0A261S5T9</accession>
<gene>
    <name evidence="2" type="ORF">CEG14_17520</name>
</gene>
<evidence type="ECO:0000313" key="2">
    <source>
        <dbReference type="EMBL" id="OZI32706.1"/>
    </source>
</evidence>
<reference evidence="2 3" key="1">
    <citation type="submission" date="2017-05" db="EMBL/GenBank/DDBJ databases">
        <title>Complete and WGS of Bordetella genogroups.</title>
        <authorList>
            <person name="Spilker T."/>
            <person name="LiPuma J."/>
        </authorList>
    </citation>
    <scope>NUCLEOTIDE SEQUENCE [LARGE SCALE GENOMIC DNA]</scope>
    <source>
        <strain evidence="2 3">AU17610</strain>
    </source>
</reference>
<dbReference type="Proteomes" id="UP000217005">
    <property type="component" value="Unassembled WGS sequence"/>
</dbReference>
<evidence type="ECO:0000256" key="1">
    <source>
        <dbReference type="SAM" id="SignalP"/>
    </source>
</evidence>
<proteinExistence type="predicted"/>
<comment type="caution">
    <text evidence="2">The sequence shown here is derived from an EMBL/GenBank/DDBJ whole genome shotgun (WGS) entry which is preliminary data.</text>
</comment>
<dbReference type="InterPro" id="IPR036909">
    <property type="entry name" value="Cyt_c-like_dom_sf"/>
</dbReference>
<feature type="signal peptide" evidence="1">
    <location>
        <begin position="1"/>
        <end position="23"/>
    </location>
</feature>
<organism evidence="2 3">
    <name type="scientific">Bordetella genomosp. 1</name>
    <dbReference type="NCBI Taxonomy" id="1395607"/>
    <lineage>
        <taxon>Bacteria</taxon>
        <taxon>Pseudomonadati</taxon>
        <taxon>Pseudomonadota</taxon>
        <taxon>Betaproteobacteria</taxon>
        <taxon>Burkholderiales</taxon>
        <taxon>Alcaligenaceae</taxon>
        <taxon>Bordetella</taxon>
    </lineage>
</organism>
<dbReference type="SUPFAM" id="SSF46626">
    <property type="entry name" value="Cytochrome c"/>
    <property type="match status" value="1"/>
</dbReference>
<feature type="chain" id="PRO_5013011992" evidence="1">
    <location>
        <begin position="24"/>
        <end position="108"/>
    </location>
</feature>
<protein>
    <submittedName>
        <fullName evidence="2">Sulfite:cytochrome C oxidoreductase subunit B</fullName>
    </submittedName>
</protein>
<dbReference type="OrthoDB" id="8593494at2"/>
<keyword evidence="1" id="KW-0732">Signal</keyword>
<dbReference type="GO" id="GO:0009055">
    <property type="term" value="F:electron transfer activity"/>
    <property type="evidence" value="ECO:0007669"/>
    <property type="project" value="InterPro"/>
</dbReference>